<dbReference type="AlphaFoldDB" id="A0A0F6A661"/>
<organism evidence="4 5">
    <name type="scientific">Pseudoalteromonas luteoviolacea S4054</name>
    <dbReference type="NCBI Taxonomy" id="1129367"/>
    <lineage>
        <taxon>Bacteria</taxon>
        <taxon>Pseudomonadati</taxon>
        <taxon>Pseudomonadota</taxon>
        <taxon>Gammaproteobacteria</taxon>
        <taxon>Alteromonadales</taxon>
        <taxon>Pseudoalteromonadaceae</taxon>
        <taxon>Pseudoalteromonas</taxon>
    </lineage>
</organism>
<dbReference type="Proteomes" id="UP000033434">
    <property type="component" value="Unassembled WGS sequence"/>
</dbReference>
<evidence type="ECO:0000259" key="3">
    <source>
        <dbReference type="PROSITE" id="PS51677"/>
    </source>
</evidence>
<sequence length="280" mass="31443">MYSTNTISKLMAATLITMSVSSCAGTKDVGSDKVEFTYPNGAKYAISLSFDDARNSQVDVGIPILDKHGVKGTFYVNPQFVQQRLSGWQQAVKNGHELGNHTSSHLCTGNFAWLRKDNLGLEQVDLQWLREDIEATTEYMKKNLNVDPRSFAYPCGNTFVGRGKAVRSYVPLIAELFKTGRTWLDETANNPTYTDFAQLAGNRMDGMSFEEIKTQLDLLKENNKWVILAGHDVGEKSMYTTDKDALEALIVYLKDPTNGYWLATVDEVATYIEKHRQDNL</sequence>
<dbReference type="InterPro" id="IPR051398">
    <property type="entry name" value="Polysacch_Deacetylase"/>
</dbReference>
<dbReference type="EMBL" id="AUXW01000180">
    <property type="protein sequence ID" value="KKE81707.1"/>
    <property type="molecule type" value="Genomic_DNA"/>
</dbReference>
<evidence type="ECO:0000256" key="2">
    <source>
        <dbReference type="SAM" id="SignalP"/>
    </source>
</evidence>
<accession>A0A0F6A661</accession>
<comment type="caution">
    <text evidence="4">The sequence shown here is derived from an EMBL/GenBank/DDBJ whole genome shotgun (WGS) entry which is preliminary data.</text>
</comment>
<dbReference type="Pfam" id="PF01522">
    <property type="entry name" value="Polysacc_deac_1"/>
    <property type="match status" value="1"/>
</dbReference>
<name>A0A0F6A661_9GAMM</name>
<keyword evidence="1 2" id="KW-0732">Signal</keyword>
<feature type="signal peptide" evidence="2">
    <location>
        <begin position="1"/>
        <end position="24"/>
    </location>
</feature>
<dbReference type="PROSITE" id="PS51677">
    <property type="entry name" value="NODB"/>
    <property type="match status" value="1"/>
</dbReference>
<dbReference type="PATRIC" id="fig|1129367.4.peg.4487"/>
<dbReference type="GO" id="GO:0005975">
    <property type="term" value="P:carbohydrate metabolic process"/>
    <property type="evidence" value="ECO:0007669"/>
    <property type="project" value="InterPro"/>
</dbReference>
<dbReference type="InterPro" id="IPR002509">
    <property type="entry name" value="NODB_dom"/>
</dbReference>
<dbReference type="PANTHER" id="PTHR34216:SF11">
    <property type="entry name" value="CHITOOLIGOSACCHARIDE DEACETYLASE"/>
    <property type="match status" value="1"/>
</dbReference>
<proteinExistence type="predicted"/>
<evidence type="ECO:0000313" key="4">
    <source>
        <dbReference type="EMBL" id="KKE81707.1"/>
    </source>
</evidence>
<dbReference type="GO" id="GO:0016810">
    <property type="term" value="F:hydrolase activity, acting on carbon-nitrogen (but not peptide) bonds"/>
    <property type="evidence" value="ECO:0007669"/>
    <property type="project" value="InterPro"/>
</dbReference>
<feature type="chain" id="PRO_5002498671" description="NodB homology domain-containing protein" evidence="2">
    <location>
        <begin position="25"/>
        <end position="280"/>
    </location>
</feature>
<protein>
    <recommendedName>
        <fullName evidence="3">NodB homology domain-containing protein</fullName>
    </recommendedName>
</protein>
<dbReference type="SUPFAM" id="SSF88713">
    <property type="entry name" value="Glycoside hydrolase/deacetylase"/>
    <property type="match status" value="1"/>
</dbReference>
<dbReference type="PANTHER" id="PTHR34216">
    <property type="match status" value="1"/>
</dbReference>
<dbReference type="CDD" id="cd10967">
    <property type="entry name" value="CE4_GLA_like_6s"/>
    <property type="match status" value="1"/>
</dbReference>
<reference evidence="4 5" key="1">
    <citation type="journal article" date="2015" name="BMC Genomics">
        <title>Genome mining reveals unlocked bioactive potential of marine Gram-negative bacteria.</title>
        <authorList>
            <person name="Machado H."/>
            <person name="Sonnenschein E.C."/>
            <person name="Melchiorsen J."/>
            <person name="Gram L."/>
        </authorList>
    </citation>
    <scope>NUCLEOTIDE SEQUENCE [LARGE SCALE GENOMIC DNA]</scope>
    <source>
        <strain evidence="4 5">S4054</strain>
    </source>
</reference>
<dbReference type="RefSeq" id="WP_046357858.1">
    <property type="nucleotide sequence ID" value="NZ_AUXW01000180.1"/>
</dbReference>
<dbReference type="Gene3D" id="3.20.20.370">
    <property type="entry name" value="Glycoside hydrolase/deacetylase"/>
    <property type="match status" value="1"/>
</dbReference>
<dbReference type="InterPro" id="IPR011330">
    <property type="entry name" value="Glyco_hydro/deAcase_b/a-brl"/>
</dbReference>
<evidence type="ECO:0000256" key="1">
    <source>
        <dbReference type="ARBA" id="ARBA00022729"/>
    </source>
</evidence>
<evidence type="ECO:0000313" key="5">
    <source>
        <dbReference type="Proteomes" id="UP000033434"/>
    </source>
</evidence>
<gene>
    <name evidence="4" type="ORF">N479_21580</name>
</gene>
<feature type="domain" description="NodB homology" evidence="3">
    <location>
        <begin position="44"/>
        <end position="263"/>
    </location>
</feature>